<dbReference type="InterPro" id="IPR011256">
    <property type="entry name" value="Reg_factor_effector_dom_sf"/>
</dbReference>
<dbReference type="InterPro" id="IPR010499">
    <property type="entry name" value="AraC_E-bd"/>
</dbReference>
<reference evidence="5 6" key="1">
    <citation type="submission" date="2015-09" db="EMBL/GenBank/DDBJ databases">
        <authorList>
            <consortium name="Pathogen Informatics"/>
        </authorList>
    </citation>
    <scope>NUCLEOTIDE SEQUENCE [LARGE SCALE GENOMIC DNA]</scope>
    <source>
        <strain evidence="5 6">2789STDY5608850</strain>
    </source>
</reference>
<dbReference type="SMART" id="SM00871">
    <property type="entry name" value="AraC_E_bind"/>
    <property type="match status" value="1"/>
</dbReference>
<evidence type="ECO:0000256" key="1">
    <source>
        <dbReference type="ARBA" id="ARBA00023015"/>
    </source>
</evidence>
<dbReference type="Proteomes" id="UP000095651">
    <property type="component" value="Unassembled WGS sequence"/>
</dbReference>
<name>A0A174IAD8_9FIRM</name>
<evidence type="ECO:0000313" key="5">
    <source>
        <dbReference type="EMBL" id="CUO82348.1"/>
    </source>
</evidence>
<dbReference type="InterPro" id="IPR018060">
    <property type="entry name" value="HTH_AraC"/>
</dbReference>
<evidence type="ECO:0000256" key="2">
    <source>
        <dbReference type="ARBA" id="ARBA00023125"/>
    </source>
</evidence>
<dbReference type="EMBL" id="CYZE01000012">
    <property type="protein sequence ID" value="CUO82348.1"/>
    <property type="molecule type" value="Genomic_DNA"/>
</dbReference>
<dbReference type="PANTHER" id="PTHR47504">
    <property type="entry name" value="RIGHT ORIGIN-BINDING PROTEIN"/>
    <property type="match status" value="1"/>
</dbReference>
<dbReference type="SMART" id="SM00342">
    <property type="entry name" value="HTH_ARAC"/>
    <property type="match status" value="1"/>
</dbReference>
<dbReference type="Gene3D" id="1.10.10.60">
    <property type="entry name" value="Homeodomain-like"/>
    <property type="match status" value="2"/>
</dbReference>
<sequence length="287" mass="33451">MEWNEKLQRIIDYVEDHLQRREEPIDENVVSDIAGCSFGFFQKVFSYMNGISFSEYVRSRKLTLAGYDLKSTDLKVVDISYKYGYASPTSFTKAFQQFHGITPKEARDGRSELKIAPKMQISNRQQYSWHIDQKESFRLIGKSKTFSCKNGEHYLQIPKFWSECHARGDTAKLISLDRGNPKGIFGLFTDFCKQRDETVYSIMVISDQEAPPGFDEIIIPPAAWAVFDCHGKIPQSIHHGWKYLNEEWLLKYPFKHAPCPELEWYSEGDQTSDTYKAQIWIPIIEER</sequence>
<dbReference type="PROSITE" id="PS01124">
    <property type="entry name" value="HTH_ARAC_FAMILY_2"/>
    <property type="match status" value="1"/>
</dbReference>
<dbReference type="AlphaFoldDB" id="A0A174IAD8"/>
<dbReference type="SUPFAM" id="SSF55136">
    <property type="entry name" value="Probable bacterial effector-binding domain"/>
    <property type="match status" value="1"/>
</dbReference>
<dbReference type="GO" id="GO:0043565">
    <property type="term" value="F:sequence-specific DNA binding"/>
    <property type="evidence" value="ECO:0007669"/>
    <property type="project" value="InterPro"/>
</dbReference>
<proteinExistence type="predicted"/>
<gene>
    <name evidence="5" type="primary">soxS_2</name>
    <name evidence="5" type="ORF">ERS852407_04079</name>
</gene>
<dbReference type="InterPro" id="IPR009057">
    <property type="entry name" value="Homeodomain-like_sf"/>
</dbReference>
<dbReference type="RefSeq" id="WP_055657924.1">
    <property type="nucleotide sequence ID" value="NZ_CABIXC010000012.1"/>
</dbReference>
<feature type="domain" description="HTH araC/xylS-type" evidence="4">
    <location>
        <begin position="8"/>
        <end position="109"/>
    </location>
</feature>
<evidence type="ECO:0000256" key="3">
    <source>
        <dbReference type="ARBA" id="ARBA00023163"/>
    </source>
</evidence>
<dbReference type="PRINTS" id="PR00032">
    <property type="entry name" value="HTHARAC"/>
</dbReference>
<dbReference type="Pfam" id="PF12833">
    <property type="entry name" value="HTH_18"/>
    <property type="match status" value="1"/>
</dbReference>
<dbReference type="InterPro" id="IPR050959">
    <property type="entry name" value="MarA-like"/>
</dbReference>
<evidence type="ECO:0000313" key="6">
    <source>
        <dbReference type="Proteomes" id="UP000095651"/>
    </source>
</evidence>
<dbReference type="InterPro" id="IPR029442">
    <property type="entry name" value="GyrI-like"/>
</dbReference>
<dbReference type="SUPFAM" id="SSF46689">
    <property type="entry name" value="Homeodomain-like"/>
    <property type="match status" value="1"/>
</dbReference>
<protein>
    <submittedName>
        <fullName evidence="5">AraC family transcriptional regulator</fullName>
    </submittedName>
</protein>
<dbReference type="Gene3D" id="3.20.80.10">
    <property type="entry name" value="Regulatory factor, effector binding domain"/>
    <property type="match status" value="1"/>
</dbReference>
<organism evidence="5 6">
    <name type="scientific">Hungatella hathewayi</name>
    <dbReference type="NCBI Taxonomy" id="154046"/>
    <lineage>
        <taxon>Bacteria</taxon>
        <taxon>Bacillati</taxon>
        <taxon>Bacillota</taxon>
        <taxon>Clostridia</taxon>
        <taxon>Lachnospirales</taxon>
        <taxon>Lachnospiraceae</taxon>
        <taxon>Hungatella</taxon>
    </lineage>
</organism>
<keyword evidence="3" id="KW-0804">Transcription</keyword>
<dbReference type="PANTHER" id="PTHR47504:SF5">
    <property type="entry name" value="RIGHT ORIGIN-BINDING PROTEIN"/>
    <property type="match status" value="1"/>
</dbReference>
<keyword evidence="2" id="KW-0238">DNA-binding</keyword>
<evidence type="ECO:0000259" key="4">
    <source>
        <dbReference type="PROSITE" id="PS01124"/>
    </source>
</evidence>
<dbReference type="Pfam" id="PF06445">
    <property type="entry name" value="GyrI-like"/>
    <property type="match status" value="1"/>
</dbReference>
<dbReference type="GO" id="GO:0003700">
    <property type="term" value="F:DNA-binding transcription factor activity"/>
    <property type="evidence" value="ECO:0007669"/>
    <property type="project" value="InterPro"/>
</dbReference>
<accession>A0A174IAD8</accession>
<keyword evidence="1" id="KW-0805">Transcription regulation</keyword>
<dbReference type="InterPro" id="IPR020449">
    <property type="entry name" value="Tscrpt_reg_AraC-type_HTH"/>
</dbReference>